<feature type="domain" description="Calcineurin-like phosphoesterase" evidence="3">
    <location>
        <begin position="10"/>
        <end position="205"/>
    </location>
</feature>
<organism evidence="5 6">
    <name type="scientific">Radiobacillus deserti</name>
    <dbReference type="NCBI Taxonomy" id="2594883"/>
    <lineage>
        <taxon>Bacteria</taxon>
        <taxon>Bacillati</taxon>
        <taxon>Bacillota</taxon>
        <taxon>Bacilli</taxon>
        <taxon>Bacillales</taxon>
        <taxon>Bacillaceae</taxon>
        <taxon>Radiobacillus</taxon>
    </lineage>
</organism>
<dbReference type="OrthoDB" id="9793179at2"/>
<feature type="domain" description="5'-Nucleotidase C-terminal" evidence="4">
    <location>
        <begin position="286"/>
        <end position="427"/>
    </location>
</feature>
<dbReference type="GO" id="GO:0000166">
    <property type="term" value="F:nucleotide binding"/>
    <property type="evidence" value="ECO:0007669"/>
    <property type="project" value="UniProtKB-KW"/>
</dbReference>
<keyword evidence="1" id="KW-0732">Signal</keyword>
<dbReference type="CDD" id="cd00845">
    <property type="entry name" value="MPP_UshA_N_like"/>
    <property type="match status" value="1"/>
</dbReference>
<dbReference type="PANTHER" id="PTHR11575:SF23">
    <property type="entry name" value="5-NUCLEOTIDASE FAMILY PROTEIN"/>
    <property type="match status" value="1"/>
</dbReference>
<comment type="similarity">
    <text evidence="2">Belongs to the 5'-nucleotidase family.</text>
</comment>
<keyword evidence="2" id="KW-0378">Hydrolase</keyword>
<proteinExistence type="inferred from homology"/>
<evidence type="ECO:0000313" key="6">
    <source>
        <dbReference type="Proteomes" id="UP000315215"/>
    </source>
</evidence>
<dbReference type="InterPro" id="IPR004843">
    <property type="entry name" value="Calcineurin-like_PHP"/>
</dbReference>
<dbReference type="GO" id="GO:0009166">
    <property type="term" value="P:nucleotide catabolic process"/>
    <property type="evidence" value="ECO:0007669"/>
    <property type="project" value="InterPro"/>
</dbReference>
<dbReference type="Pfam" id="PF00149">
    <property type="entry name" value="Metallophos"/>
    <property type="match status" value="1"/>
</dbReference>
<dbReference type="AlphaFoldDB" id="A0A516KHW8"/>
<sequence length="466" mass="53639">MEEKIFLYYTNDLHSHFDNWPKIIHYLNKQKAVRERENQSYWLFDIGDHMDRSAPISEALLGKGNVELLNQADYHFATIGNNEGITLDYQQLVHLYENAQFEVLCANLKSKNEKKPDWLQAVKTVQTKMGTKISIIGLTAPYTNFYNLLGWDIQSPYDTLEEWIPMLKQKSDIIVLMSHLGLNEDEEIARRFPEIDVIMGGHTHHLLKNGEMHRNTLLTAAGKHGYYVGEVYLNWDHTTKTVIQKEAYAYPIHDIEEDTEARNAIQRLDQQAANLLEKEIVRLSKSLRVDWYKETELMTHFVQTLQTWTKADLAFLNAGTLMDGLEEGPVTYGDVHRICPHPMNPCVVTLKGNEIVEVIRGALTKPFMDFELKGLGFRGKVLGRMVFTGIQVDTEVLDSGDEHVIDVTINGKPLDKEKNYRVATADTFTFGKLLPEVARSEDKHYYLPELLRDLLVVCLKDHYRNS</sequence>
<dbReference type="SUPFAM" id="SSF56300">
    <property type="entry name" value="Metallo-dependent phosphatases"/>
    <property type="match status" value="1"/>
</dbReference>
<evidence type="ECO:0000256" key="1">
    <source>
        <dbReference type="ARBA" id="ARBA00022729"/>
    </source>
</evidence>
<dbReference type="PANTHER" id="PTHR11575">
    <property type="entry name" value="5'-NUCLEOTIDASE-RELATED"/>
    <property type="match status" value="1"/>
</dbReference>
<dbReference type="KEGG" id="aqt:FN924_12845"/>
<dbReference type="Gene3D" id="3.90.780.10">
    <property type="entry name" value="5'-Nucleotidase, C-terminal domain"/>
    <property type="match status" value="1"/>
</dbReference>
<dbReference type="PIRSF" id="PIRSF036361">
    <property type="entry name" value="YunD"/>
    <property type="match status" value="1"/>
</dbReference>
<name>A0A516KHW8_9BACI</name>
<gene>
    <name evidence="5" type="ORF">FN924_12845</name>
</gene>
<dbReference type="PRINTS" id="PR01607">
    <property type="entry name" value="APYRASEFAMLY"/>
</dbReference>
<keyword evidence="2" id="KW-0547">Nucleotide-binding</keyword>
<reference evidence="5 6" key="1">
    <citation type="submission" date="2019-07" db="EMBL/GenBank/DDBJ databases">
        <authorList>
            <person name="Li J."/>
        </authorList>
    </citation>
    <scope>NUCLEOTIDE SEQUENCE [LARGE SCALE GENOMIC DNA]</scope>
    <source>
        <strain evidence="5 6">TKL69</strain>
    </source>
</reference>
<dbReference type="InterPro" id="IPR036907">
    <property type="entry name" value="5'-Nucleotdase_C_sf"/>
</dbReference>
<evidence type="ECO:0000313" key="5">
    <source>
        <dbReference type="EMBL" id="QDP40998.1"/>
    </source>
</evidence>
<evidence type="ECO:0000256" key="2">
    <source>
        <dbReference type="RuleBase" id="RU362119"/>
    </source>
</evidence>
<accession>A0A516KHW8</accession>
<dbReference type="Proteomes" id="UP000315215">
    <property type="component" value="Chromosome"/>
</dbReference>
<dbReference type="EMBL" id="CP041666">
    <property type="protein sequence ID" value="QDP40998.1"/>
    <property type="molecule type" value="Genomic_DNA"/>
</dbReference>
<keyword evidence="6" id="KW-1185">Reference proteome</keyword>
<evidence type="ECO:0000259" key="4">
    <source>
        <dbReference type="Pfam" id="PF02872"/>
    </source>
</evidence>
<dbReference type="InterPro" id="IPR008334">
    <property type="entry name" value="5'-Nucleotdase_C"/>
</dbReference>
<dbReference type="GO" id="GO:0008253">
    <property type="term" value="F:5'-nucleotidase activity"/>
    <property type="evidence" value="ECO:0007669"/>
    <property type="project" value="TreeGrafter"/>
</dbReference>
<protein>
    <submittedName>
        <fullName evidence="5">Bifunctional metallophosphatase/5'-nucleotidase</fullName>
    </submittedName>
</protein>
<dbReference type="GO" id="GO:0030288">
    <property type="term" value="C:outer membrane-bounded periplasmic space"/>
    <property type="evidence" value="ECO:0007669"/>
    <property type="project" value="TreeGrafter"/>
</dbReference>
<dbReference type="SUPFAM" id="SSF55816">
    <property type="entry name" value="5'-nucleotidase (syn. UDP-sugar hydrolase), C-terminal domain"/>
    <property type="match status" value="1"/>
</dbReference>
<dbReference type="RefSeq" id="WP_143895101.1">
    <property type="nucleotide sequence ID" value="NZ_CP041666.1"/>
</dbReference>
<dbReference type="GO" id="GO:0008768">
    <property type="term" value="F:UDP-sugar diphosphatase activity"/>
    <property type="evidence" value="ECO:0007669"/>
    <property type="project" value="TreeGrafter"/>
</dbReference>
<dbReference type="InterPro" id="IPR029052">
    <property type="entry name" value="Metallo-depent_PP-like"/>
</dbReference>
<dbReference type="Pfam" id="PF02872">
    <property type="entry name" value="5_nucleotid_C"/>
    <property type="match status" value="1"/>
</dbReference>
<dbReference type="InterPro" id="IPR006179">
    <property type="entry name" value="5_nucleotidase/apyrase"/>
</dbReference>
<evidence type="ECO:0000259" key="3">
    <source>
        <dbReference type="Pfam" id="PF00149"/>
    </source>
</evidence>
<dbReference type="Gene3D" id="3.60.21.10">
    <property type="match status" value="1"/>
</dbReference>
<dbReference type="InterPro" id="IPR011240">
    <property type="entry name" value="Pesterase_YunD"/>
</dbReference>